<keyword evidence="2" id="KW-0732">Signal</keyword>
<feature type="signal peptide" evidence="2">
    <location>
        <begin position="1"/>
        <end position="17"/>
    </location>
</feature>
<reference evidence="3 4" key="1">
    <citation type="submission" date="2016-10" db="EMBL/GenBank/DDBJ databases">
        <authorList>
            <person name="de Groot N.N."/>
        </authorList>
    </citation>
    <scope>NUCLEOTIDE SEQUENCE [LARGE SCALE GENOMIC DNA]</scope>
    <source>
        <strain evidence="3 4">LMG 18387</strain>
    </source>
</reference>
<protein>
    <submittedName>
        <fullName evidence="3">Uncharacterized protein</fullName>
    </submittedName>
</protein>
<sequence length="153" mass="16557">MRSKVLLLCLLSSLAHGEDARQDHGLQVMDERGCVLGNASMQAPTLTLMAAAYGESPARKAMALTQMKEALEAGCPVDEPDQIGLSALNGAILYDEPEVVKLLLEGGADPRRKIVSPKTTLNGLDSFAFLELLGKRDGKRDRNAIRTLLEARR</sequence>
<proteinExistence type="predicted"/>
<accession>A0A1G8EUY1</accession>
<gene>
    <name evidence="3" type="ORF">SAMN05216588_1075</name>
</gene>
<evidence type="ECO:0000313" key="3">
    <source>
        <dbReference type="EMBL" id="SDH73655.1"/>
    </source>
</evidence>
<dbReference type="AlphaFoldDB" id="A0A1G8EUY1"/>
<feature type="repeat" description="ANK" evidence="1">
    <location>
        <begin position="83"/>
        <end position="109"/>
    </location>
</feature>
<feature type="chain" id="PRO_5011443858" evidence="2">
    <location>
        <begin position="18"/>
        <end position="153"/>
    </location>
</feature>
<evidence type="ECO:0000256" key="2">
    <source>
        <dbReference type="SAM" id="SignalP"/>
    </source>
</evidence>
<dbReference type="PROSITE" id="PS50297">
    <property type="entry name" value="ANK_REP_REGION"/>
    <property type="match status" value="1"/>
</dbReference>
<dbReference type="STRING" id="29435.SAMN05216588_1075"/>
<name>A0A1G8EUY1_9GAMM</name>
<dbReference type="Proteomes" id="UP000198606">
    <property type="component" value="Unassembled WGS sequence"/>
</dbReference>
<dbReference type="Gene3D" id="1.25.40.20">
    <property type="entry name" value="Ankyrin repeat-containing domain"/>
    <property type="match status" value="1"/>
</dbReference>
<evidence type="ECO:0000256" key="1">
    <source>
        <dbReference type="PROSITE-ProRule" id="PRU00023"/>
    </source>
</evidence>
<dbReference type="EMBL" id="FNDG01000007">
    <property type="protein sequence ID" value="SDH73655.1"/>
    <property type="molecule type" value="Genomic_DNA"/>
</dbReference>
<keyword evidence="1" id="KW-0040">ANK repeat</keyword>
<dbReference type="RefSeq" id="WP_084304734.1">
    <property type="nucleotide sequence ID" value="NZ_FNDG01000007.1"/>
</dbReference>
<dbReference type="InterPro" id="IPR036770">
    <property type="entry name" value="Ankyrin_rpt-contain_sf"/>
</dbReference>
<dbReference type="SUPFAM" id="SSF48403">
    <property type="entry name" value="Ankyrin repeat"/>
    <property type="match status" value="1"/>
</dbReference>
<organism evidence="3 4">
    <name type="scientific">Phytopseudomonas flavescens</name>
    <dbReference type="NCBI Taxonomy" id="29435"/>
    <lineage>
        <taxon>Bacteria</taxon>
        <taxon>Pseudomonadati</taxon>
        <taxon>Pseudomonadota</taxon>
        <taxon>Gammaproteobacteria</taxon>
        <taxon>Pseudomonadales</taxon>
        <taxon>Pseudomonadaceae</taxon>
        <taxon>Phytopseudomonas</taxon>
    </lineage>
</organism>
<evidence type="ECO:0000313" key="4">
    <source>
        <dbReference type="Proteomes" id="UP000198606"/>
    </source>
</evidence>
<dbReference type="InterPro" id="IPR002110">
    <property type="entry name" value="Ankyrin_rpt"/>
</dbReference>
<dbReference type="PROSITE" id="PS50088">
    <property type="entry name" value="ANK_REPEAT"/>
    <property type="match status" value="1"/>
</dbReference>